<name>A0A3M9MCV6_9BACT</name>
<evidence type="ECO:0008006" key="3">
    <source>
        <dbReference type="Google" id="ProtNLM"/>
    </source>
</evidence>
<dbReference type="RefSeq" id="WP_123128279.1">
    <property type="nucleotide sequence ID" value="NZ_RJJD01000015.1"/>
</dbReference>
<organism evidence="1 2">
    <name type="scientific">Rufibacter latericius</name>
    <dbReference type="NCBI Taxonomy" id="2487040"/>
    <lineage>
        <taxon>Bacteria</taxon>
        <taxon>Pseudomonadati</taxon>
        <taxon>Bacteroidota</taxon>
        <taxon>Cytophagia</taxon>
        <taxon>Cytophagales</taxon>
        <taxon>Hymenobacteraceae</taxon>
        <taxon>Rufibacter</taxon>
    </lineage>
</organism>
<dbReference type="EMBL" id="RJJD01000015">
    <property type="protein sequence ID" value="RNI23354.1"/>
    <property type="molecule type" value="Genomic_DNA"/>
</dbReference>
<proteinExistence type="predicted"/>
<dbReference type="AlphaFoldDB" id="A0A3M9MCV6"/>
<evidence type="ECO:0000313" key="2">
    <source>
        <dbReference type="Proteomes" id="UP000272117"/>
    </source>
</evidence>
<comment type="caution">
    <text evidence="1">The sequence shown here is derived from an EMBL/GenBank/DDBJ whole genome shotgun (WGS) entry which is preliminary data.</text>
</comment>
<dbReference type="OrthoDB" id="981162at2"/>
<sequence length="128" mass="14758">MRTNQVDIVTKVVLATFEGFLKYHEFKKIAEDSLALVLETGYSKILVDTSKIKVIQKESQDWINNEWFPKAINAGVTHMAFLIPQDFFGKMSVESTNKHMAQRGDIEIQYFTDAKSARRWLRSKSQLA</sequence>
<accession>A0A3M9MCV6</accession>
<protein>
    <recommendedName>
        <fullName evidence="3">STAS/SEC14 domain-containing protein</fullName>
    </recommendedName>
</protein>
<reference evidence="1 2" key="1">
    <citation type="submission" date="2018-11" db="EMBL/GenBank/DDBJ databases">
        <title>Rufibacter latericius sp. nov., isolated from water in Baiyang Lake.</title>
        <authorList>
            <person name="Yang Y."/>
        </authorList>
    </citation>
    <scope>NUCLEOTIDE SEQUENCE [LARGE SCALE GENOMIC DNA]</scope>
    <source>
        <strain evidence="1 2">R-22-1c-1</strain>
    </source>
</reference>
<gene>
    <name evidence="1" type="ORF">EFB08_17545</name>
</gene>
<evidence type="ECO:0000313" key="1">
    <source>
        <dbReference type="EMBL" id="RNI23354.1"/>
    </source>
</evidence>
<keyword evidence="2" id="KW-1185">Reference proteome</keyword>
<dbReference type="Proteomes" id="UP000272117">
    <property type="component" value="Unassembled WGS sequence"/>
</dbReference>